<reference evidence="1 2" key="1">
    <citation type="submission" date="2019-03" db="EMBL/GenBank/DDBJ databases">
        <title>Metabolic potential of uncultured bacteria and archaea associated with petroleum seepage in deep-sea sediments.</title>
        <authorList>
            <person name="Dong X."/>
            <person name="Hubert C."/>
        </authorList>
    </citation>
    <scope>NUCLEOTIDE SEQUENCE [LARGE SCALE GENOMIC DNA]</scope>
    <source>
        <strain evidence="1">E44_bin18</strain>
    </source>
</reference>
<proteinExistence type="predicted"/>
<name>A0A523UNA9_UNCT6</name>
<organism evidence="1 2">
    <name type="scientific">candidate division TA06 bacterium</name>
    <dbReference type="NCBI Taxonomy" id="2250710"/>
    <lineage>
        <taxon>Bacteria</taxon>
        <taxon>Bacteria division TA06</taxon>
    </lineage>
</organism>
<evidence type="ECO:0000313" key="1">
    <source>
        <dbReference type="EMBL" id="TET44042.1"/>
    </source>
</evidence>
<protein>
    <submittedName>
        <fullName evidence="1">Uncharacterized protein</fullName>
    </submittedName>
</protein>
<comment type="caution">
    <text evidence="1">The sequence shown here is derived from an EMBL/GenBank/DDBJ whole genome shotgun (WGS) entry which is preliminary data.</text>
</comment>
<evidence type="ECO:0000313" key="2">
    <source>
        <dbReference type="Proteomes" id="UP000315525"/>
    </source>
</evidence>
<accession>A0A523UNA9</accession>
<dbReference type="EMBL" id="SOJN01000141">
    <property type="protein sequence ID" value="TET44042.1"/>
    <property type="molecule type" value="Genomic_DNA"/>
</dbReference>
<dbReference type="Proteomes" id="UP000315525">
    <property type="component" value="Unassembled WGS sequence"/>
</dbReference>
<sequence>MKVADLLTSPSPPEWVLSSSKPTGGLDLMGLRVPVQTIEHELLSGITTITPRIRYLSLRAWVIKQYALARLPDSVSDFAEFAGRIEAAAVIGNLLAGHRPYGLVGYNRAVNLIESEEANLPLGHLVDLLAVFLYAGPSDQLHVTFPRPSGVPGITRERGARLADFVDECLGKTEFGTKLARNARVDTLSREALAEVGDSFRFDEVPDKECEILLSALIPDSPQGRDYGRVATYGLLLELAQRQASDVVEEDLFQVALAEKVDLPAVFQSTIDGWTRYLVRDSLATVHEASLEVVADELARRHEEGQVGSKAMNVLSALTTWDTEMMEPLVRLGICEHDDSILELPISELSSRIQRLCNGSKQHEAGLRRWSGPLDEWGIIKVALSGGVGRLVLLPVAWLLADWRVGPGVLEKLPGYEALSYQGWARLGAEQVIMPSVRELLEENLSLKHAVVKLAYESIRQHLRVAWARMASDPRRDVSVIVADGDRWFYRDRSRCGRTASRLNQAIGWLRQLGLIEERGITERGRAVLGKIHHCLAAQGNA</sequence>
<gene>
    <name evidence="1" type="ORF">E3J62_11430</name>
</gene>
<dbReference type="AlphaFoldDB" id="A0A523UNA9"/>